<dbReference type="Gene3D" id="1.25.10.10">
    <property type="entry name" value="Leucine-rich Repeat Variant"/>
    <property type="match status" value="1"/>
</dbReference>
<keyword evidence="3" id="KW-1185">Reference proteome</keyword>
<evidence type="ECO:0000313" key="2">
    <source>
        <dbReference type="EMBL" id="MBC8530681.1"/>
    </source>
</evidence>
<proteinExistence type="predicted"/>
<evidence type="ECO:0008006" key="4">
    <source>
        <dbReference type="Google" id="ProtNLM"/>
    </source>
</evidence>
<sequence length="381" mass="43891">MFLKTANLIIYVYLAMCGCMLVFNIVAVLWRKRSFRVDKHRCHQWSQVLEKAARGEPVREELTAMLPAPLRPVLRRRSDNQLLEWLLGRLSSLSAFQMELEWRLIRPEGRALYRWLREHKVVFAALSQHYYRKDDAVKAYYAYLMGLFHLAGPAEYDPITRELLTMVTANSIYLRENALSGLYASGSVDMVMRGLTRMADGEIQHSGKLITDGLMTFKGDKDALAEGLWAAWDRFPATYQTAFVNYFRMSTGAFTERFLPLLTDEDTDREVRLALLRYYRRYSYPPVLPVLLRFMDESNREGWEFSALAALAASTLEKYPGEDTVAALAKALRHRNWYVRSNAAEAILKVAPDHPLIETVLKGPDPYARDILAYKREALAQ</sequence>
<keyword evidence="1" id="KW-0812">Transmembrane</keyword>
<dbReference type="SUPFAM" id="SSF48371">
    <property type="entry name" value="ARM repeat"/>
    <property type="match status" value="1"/>
</dbReference>
<protein>
    <recommendedName>
        <fullName evidence="4">HEAT repeat domain-containing protein</fullName>
    </recommendedName>
</protein>
<evidence type="ECO:0000313" key="3">
    <source>
        <dbReference type="Proteomes" id="UP000623172"/>
    </source>
</evidence>
<organism evidence="2 3">
    <name type="scientific">Gehongia tenuis</name>
    <dbReference type="NCBI Taxonomy" id="2763655"/>
    <lineage>
        <taxon>Bacteria</taxon>
        <taxon>Bacillati</taxon>
        <taxon>Bacillota</taxon>
        <taxon>Clostridia</taxon>
        <taxon>Christensenellales</taxon>
        <taxon>Christensenellaceae</taxon>
        <taxon>Gehongia</taxon>
    </lineage>
</organism>
<name>A0A926D3Q6_9FIRM</name>
<dbReference type="AlphaFoldDB" id="A0A926D3Q6"/>
<dbReference type="PROSITE" id="PS51257">
    <property type="entry name" value="PROKAR_LIPOPROTEIN"/>
    <property type="match status" value="1"/>
</dbReference>
<gene>
    <name evidence="2" type="ORF">H8696_02305</name>
</gene>
<feature type="transmembrane region" description="Helical" evidence="1">
    <location>
        <begin position="6"/>
        <end position="30"/>
    </location>
</feature>
<keyword evidence="1" id="KW-0472">Membrane</keyword>
<dbReference type="EMBL" id="JACRSR010000001">
    <property type="protein sequence ID" value="MBC8530681.1"/>
    <property type="molecule type" value="Genomic_DNA"/>
</dbReference>
<keyword evidence="1" id="KW-1133">Transmembrane helix</keyword>
<evidence type="ECO:0000256" key="1">
    <source>
        <dbReference type="SAM" id="Phobius"/>
    </source>
</evidence>
<dbReference type="RefSeq" id="WP_249314653.1">
    <property type="nucleotide sequence ID" value="NZ_JACRSR010000001.1"/>
</dbReference>
<dbReference type="InterPro" id="IPR011989">
    <property type="entry name" value="ARM-like"/>
</dbReference>
<accession>A0A926D3Q6</accession>
<reference evidence="2" key="1">
    <citation type="submission" date="2020-08" db="EMBL/GenBank/DDBJ databases">
        <title>Genome public.</title>
        <authorList>
            <person name="Liu C."/>
            <person name="Sun Q."/>
        </authorList>
    </citation>
    <scope>NUCLEOTIDE SEQUENCE</scope>
    <source>
        <strain evidence="2">NSJ-53</strain>
    </source>
</reference>
<dbReference type="Proteomes" id="UP000623172">
    <property type="component" value="Unassembled WGS sequence"/>
</dbReference>
<comment type="caution">
    <text evidence="2">The sequence shown here is derived from an EMBL/GenBank/DDBJ whole genome shotgun (WGS) entry which is preliminary data.</text>
</comment>
<dbReference type="InterPro" id="IPR016024">
    <property type="entry name" value="ARM-type_fold"/>
</dbReference>